<name>A0AAF1C1D5_9CHRO</name>
<reference evidence="1" key="1">
    <citation type="submission" date="2023-11" db="EMBL/GenBank/DDBJ databases">
        <title>Genome sequence of Cyanobacterium aponinum BCRC AL20115.</title>
        <authorList>
            <person name="Chang H.-Y."/>
            <person name="Lin K.-M."/>
            <person name="Hsueh H.-T."/>
            <person name="Chu H.-A."/>
            <person name="Kuo C.-H."/>
        </authorList>
    </citation>
    <scope>NUCLEOTIDE SEQUENCE</scope>
    <source>
        <strain evidence="1">AL20115</strain>
    </source>
</reference>
<accession>A0AAF1C1D5</accession>
<gene>
    <name evidence="1" type="ORF">SAY89_12105</name>
</gene>
<dbReference type="EMBL" id="CP138348">
    <property type="protein sequence ID" value="WPF87548.1"/>
    <property type="molecule type" value="Genomic_DNA"/>
</dbReference>
<dbReference type="AlphaFoldDB" id="A0AAF1C1D5"/>
<protein>
    <submittedName>
        <fullName evidence="1">Uncharacterized protein</fullName>
    </submittedName>
</protein>
<evidence type="ECO:0000313" key="1">
    <source>
        <dbReference type="EMBL" id="WPF87548.1"/>
    </source>
</evidence>
<organism evidence="1">
    <name type="scientific">Cyanobacterium aponinum AL20115</name>
    <dbReference type="NCBI Taxonomy" id="3090662"/>
    <lineage>
        <taxon>Bacteria</taxon>
        <taxon>Bacillati</taxon>
        <taxon>Cyanobacteriota</taxon>
        <taxon>Cyanophyceae</taxon>
        <taxon>Oscillatoriophycideae</taxon>
        <taxon>Chroococcales</taxon>
        <taxon>Geminocystaceae</taxon>
        <taxon>Cyanobacterium</taxon>
    </lineage>
</organism>
<proteinExistence type="predicted"/>
<dbReference type="RefSeq" id="WP_320001085.1">
    <property type="nucleotide sequence ID" value="NZ_CP138348.1"/>
</dbReference>
<sequence>MSNFTRMHNNYLDPDKNIPNWCDDFDETTLPEYQETITKALNEYLNKTNHEYTDNPEEWLKSIAEDDDIDNLSDIPDCPEYDYDYDYDNILDFSEFDEDLTMDTQKLPIYNLSQRIENNNDIAESLVNQFFDDDTLQPIKTTTDAKQFLVTMLMAIILEIYYFPSTQTKINNILNSITQESDQ</sequence>